<dbReference type="Gene3D" id="1.20.1260.20">
    <property type="entry name" value="PPE superfamily"/>
    <property type="match status" value="1"/>
</dbReference>
<organism evidence="4 5">
    <name type="scientific">Actinoalloteichus caeruleus DSM 43889</name>
    <dbReference type="NCBI Taxonomy" id="1120930"/>
    <lineage>
        <taxon>Bacteria</taxon>
        <taxon>Bacillati</taxon>
        <taxon>Actinomycetota</taxon>
        <taxon>Actinomycetes</taxon>
        <taxon>Pseudonocardiales</taxon>
        <taxon>Pseudonocardiaceae</taxon>
        <taxon>Actinoalloteichus</taxon>
        <taxon>Actinoalloteichus cyanogriseus</taxon>
    </lineage>
</organism>
<name>A0ABT1JM98_ACTCY</name>
<reference evidence="4 5" key="1">
    <citation type="submission" date="2022-06" db="EMBL/GenBank/DDBJ databases">
        <title>Genomic Encyclopedia of Type Strains, Phase I: the one thousand microbial genomes (KMG-I) project.</title>
        <authorList>
            <person name="Kyrpides N."/>
        </authorList>
    </citation>
    <scope>NUCLEOTIDE SEQUENCE [LARGE SCALE GENOMIC DNA]</scope>
    <source>
        <strain evidence="4 5">DSM 43889</strain>
    </source>
</reference>
<evidence type="ECO:0000259" key="3">
    <source>
        <dbReference type="Pfam" id="PF00823"/>
    </source>
</evidence>
<feature type="region of interest" description="Disordered" evidence="2">
    <location>
        <begin position="181"/>
        <end position="284"/>
    </location>
</feature>
<protein>
    <submittedName>
        <fullName evidence="4">PPE family protein</fullName>
    </submittedName>
</protein>
<keyword evidence="5" id="KW-1185">Reference proteome</keyword>
<accession>A0ABT1JM98</accession>
<proteinExistence type="inferred from homology"/>
<dbReference type="Proteomes" id="UP000791080">
    <property type="component" value="Unassembled WGS sequence"/>
</dbReference>
<dbReference type="InterPro" id="IPR000030">
    <property type="entry name" value="PPE_dom"/>
</dbReference>
<dbReference type="RefSeq" id="WP_155886191.1">
    <property type="nucleotide sequence ID" value="NZ_AUBJ02000001.1"/>
</dbReference>
<comment type="caution">
    <text evidence="4">The sequence shown here is derived from an EMBL/GenBank/DDBJ whole genome shotgun (WGS) entry which is preliminary data.</text>
</comment>
<dbReference type="InterPro" id="IPR038332">
    <property type="entry name" value="PPE_sf"/>
</dbReference>
<dbReference type="Pfam" id="PF00823">
    <property type="entry name" value="PPE"/>
    <property type="match status" value="1"/>
</dbReference>
<gene>
    <name evidence="4" type="ORF">G443_003920</name>
</gene>
<feature type="compositionally biased region" description="Low complexity" evidence="2">
    <location>
        <begin position="198"/>
        <end position="215"/>
    </location>
</feature>
<dbReference type="EMBL" id="AUBJ02000001">
    <property type="protein sequence ID" value="MCP2333650.1"/>
    <property type="molecule type" value="Genomic_DNA"/>
</dbReference>
<dbReference type="SUPFAM" id="SSF140459">
    <property type="entry name" value="PE/PPE dimer-like"/>
    <property type="match status" value="1"/>
</dbReference>
<sequence>MSGEHRWNGYTHEELYEQLHSGPGADASHTAGDRWAAMANALGEIDEDVREALLRSTTSWQGAAAESARNGLGPLRDWAREARDLADLMRKAAEAQAENVSKARADMPPPVQVTAEEPGLLDNLRALFGGQSDYEEQESARRDAESRAFEVMTTYEVSTASATTMLATFRPPPEVVVQAPDLVRGDGTAPGRPLLSLRTPGPGARPARPAPQGTPSSFREPGGATARRPAHLPRLPVRPGAPTPNTGREPDSHVPPSDPSATETVDLYGRDHRVAAPVIGGGTA</sequence>
<evidence type="ECO:0000313" key="4">
    <source>
        <dbReference type="EMBL" id="MCP2333650.1"/>
    </source>
</evidence>
<evidence type="ECO:0000256" key="1">
    <source>
        <dbReference type="ARBA" id="ARBA00010652"/>
    </source>
</evidence>
<feature type="domain" description="PPE" evidence="3">
    <location>
        <begin position="18"/>
        <end position="164"/>
    </location>
</feature>
<comment type="similarity">
    <text evidence="1">Belongs to the mycobacterial PPE family.</text>
</comment>
<evidence type="ECO:0000313" key="5">
    <source>
        <dbReference type="Proteomes" id="UP000791080"/>
    </source>
</evidence>
<evidence type="ECO:0000256" key="2">
    <source>
        <dbReference type="SAM" id="MobiDB-lite"/>
    </source>
</evidence>